<proteinExistence type="predicted"/>
<evidence type="ECO:0000313" key="2">
    <source>
        <dbReference type="Proteomes" id="UP000015105"/>
    </source>
</evidence>
<dbReference type="Gramene" id="AET3Gv20306300.22">
    <property type="protein sequence ID" value="AET3Gv20306300.22"/>
    <property type="gene ID" value="AET3Gv20306300"/>
</dbReference>
<reference evidence="1" key="3">
    <citation type="journal article" date="2017" name="Nature">
        <title>Genome sequence of the progenitor of the wheat D genome Aegilops tauschii.</title>
        <authorList>
            <person name="Luo M.C."/>
            <person name="Gu Y.Q."/>
            <person name="Puiu D."/>
            <person name="Wang H."/>
            <person name="Twardziok S.O."/>
            <person name="Deal K.R."/>
            <person name="Huo N."/>
            <person name="Zhu T."/>
            <person name="Wang L."/>
            <person name="Wang Y."/>
            <person name="McGuire P.E."/>
            <person name="Liu S."/>
            <person name="Long H."/>
            <person name="Ramasamy R.K."/>
            <person name="Rodriguez J.C."/>
            <person name="Van S.L."/>
            <person name="Yuan L."/>
            <person name="Wang Z."/>
            <person name="Xia Z."/>
            <person name="Xiao L."/>
            <person name="Anderson O.D."/>
            <person name="Ouyang S."/>
            <person name="Liang Y."/>
            <person name="Zimin A.V."/>
            <person name="Pertea G."/>
            <person name="Qi P."/>
            <person name="Bennetzen J.L."/>
            <person name="Dai X."/>
            <person name="Dawson M.W."/>
            <person name="Muller H.G."/>
            <person name="Kugler K."/>
            <person name="Rivarola-Duarte L."/>
            <person name="Spannagl M."/>
            <person name="Mayer K.F.X."/>
            <person name="Lu F.H."/>
            <person name="Bevan M.W."/>
            <person name="Leroy P."/>
            <person name="Li P."/>
            <person name="You F.M."/>
            <person name="Sun Q."/>
            <person name="Liu Z."/>
            <person name="Lyons E."/>
            <person name="Wicker T."/>
            <person name="Salzberg S.L."/>
            <person name="Devos K.M."/>
            <person name="Dvorak J."/>
        </authorList>
    </citation>
    <scope>NUCLEOTIDE SEQUENCE [LARGE SCALE GENOMIC DNA]</scope>
    <source>
        <strain evidence="1">cv. AL8/78</strain>
    </source>
</reference>
<dbReference type="Proteomes" id="UP000015105">
    <property type="component" value="Chromosome 3D"/>
</dbReference>
<evidence type="ECO:0000313" key="1">
    <source>
        <dbReference type="EnsemblPlants" id="AET3Gv20306300.22"/>
    </source>
</evidence>
<reference evidence="2" key="1">
    <citation type="journal article" date="2014" name="Science">
        <title>Ancient hybridizations among the ancestral genomes of bread wheat.</title>
        <authorList>
            <consortium name="International Wheat Genome Sequencing Consortium,"/>
            <person name="Marcussen T."/>
            <person name="Sandve S.R."/>
            <person name="Heier L."/>
            <person name="Spannagl M."/>
            <person name="Pfeifer M."/>
            <person name="Jakobsen K.S."/>
            <person name="Wulff B.B."/>
            <person name="Steuernagel B."/>
            <person name="Mayer K.F."/>
            <person name="Olsen O.A."/>
        </authorList>
    </citation>
    <scope>NUCLEOTIDE SEQUENCE [LARGE SCALE GENOMIC DNA]</scope>
    <source>
        <strain evidence="2">cv. AL8/78</strain>
    </source>
</reference>
<dbReference type="EnsemblPlants" id="AET3Gv20306300.22">
    <property type="protein sequence ID" value="AET3Gv20306300.22"/>
    <property type="gene ID" value="AET3Gv20306300"/>
</dbReference>
<reference evidence="2" key="2">
    <citation type="journal article" date="2017" name="Nat. Plants">
        <title>The Aegilops tauschii genome reveals multiple impacts of transposons.</title>
        <authorList>
            <person name="Zhao G."/>
            <person name="Zou C."/>
            <person name="Li K."/>
            <person name="Wang K."/>
            <person name="Li T."/>
            <person name="Gao L."/>
            <person name="Zhang X."/>
            <person name="Wang H."/>
            <person name="Yang Z."/>
            <person name="Liu X."/>
            <person name="Jiang W."/>
            <person name="Mao L."/>
            <person name="Kong X."/>
            <person name="Jiao Y."/>
            <person name="Jia J."/>
        </authorList>
    </citation>
    <scope>NUCLEOTIDE SEQUENCE [LARGE SCALE GENOMIC DNA]</scope>
    <source>
        <strain evidence="2">cv. AL8/78</strain>
    </source>
</reference>
<name>A0A453EDK1_AEGTS</name>
<accession>A0A453EDK1</accession>
<dbReference type="AlphaFoldDB" id="A0A453EDK1"/>
<reference evidence="1" key="4">
    <citation type="submission" date="2019-03" db="UniProtKB">
        <authorList>
            <consortium name="EnsemblPlants"/>
        </authorList>
    </citation>
    <scope>IDENTIFICATION</scope>
</reference>
<protein>
    <submittedName>
        <fullName evidence="1">Uncharacterized protein</fullName>
    </submittedName>
</protein>
<sequence>MKGKPVTDDLVLLRDFVVCNCELSIAYNFVNKEVYLIKCHVYKFKSDCTLR</sequence>
<reference evidence="1" key="5">
    <citation type="journal article" date="2021" name="G3 (Bethesda)">
        <title>Aegilops tauschii genome assembly Aet v5.0 features greater sequence contiguity and improved annotation.</title>
        <authorList>
            <person name="Wang L."/>
            <person name="Zhu T."/>
            <person name="Rodriguez J.C."/>
            <person name="Deal K.R."/>
            <person name="Dubcovsky J."/>
            <person name="McGuire P.E."/>
            <person name="Lux T."/>
            <person name="Spannagl M."/>
            <person name="Mayer K.F.X."/>
            <person name="Baldrich P."/>
            <person name="Meyers B.C."/>
            <person name="Huo N."/>
            <person name="Gu Y.Q."/>
            <person name="Zhou H."/>
            <person name="Devos K.M."/>
            <person name="Bennetzen J.L."/>
            <person name="Unver T."/>
            <person name="Budak H."/>
            <person name="Gulick P.J."/>
            <person name="Galiba G."/>
            <person name="Kalapos B."/>
            <person name="Nelson D.R."/>
            <person name="Li P."/>
            <person name="You F.M."/>
            <person name="Luo M.C."/>
            <person name="Dvorak J."/>
        </authorList>
    </citation>
    <scope>NUCLEOTIDE SEQUENCE [LARGE SCALE GENOMIC DNA]</scope>
    <source>
        <strain evidence="1">cv. AL8/78</strain>
    </source>
</reference>
<organism evidence="1 2">
    <name type="scientific">Aegilops tauschii subsp. strangulata</name>
    <name type="common">Goatgrass</name>
    <dbReference type="NCBI Taxonomy" id="200361"/>
    <lineage>
        <taxon>Eukaryota</taxon>
        <taxon>Viridiplantae</taxon>
        <taxon>Streptophyta</taxon>
        <taxon>Embryophyta</taxon>
        <taxon>Tracheophyta</taxon>
        <taxon>Spermatophyta</taxon>
        <taxon>Magnoliopsida</taxon>
        <taxon>Liliopsida</taxon>
        <taxon>Poales</taxon>
        <taxon>Poaceae</taxon>
        <taxon>BOP clade</taxon>
        <taxon>Pooideae</taxon>
        <taxon>Triticodae</taxon>
        <taxon>Triticeae</taxon>
        <taxon>Triticinae</taxon>
        <taxon>Aegilops</taxon>
    </lineage>
</organism>
<keyword evidence="2" id="KW-1185">Reference proteome</keyword>